<comment type="caution">
    <text evidence="17">The sequence shown here is derived from an EMBL/GenBank/DDBJ whole genome shotgun (WGS) entry which is preliminary data.</text>
</comment>
<keyword evidence="8 16" id="KW-0808">Transferase</keyword>
<accession>A0A9E2L064</accession>
<dbReference type="PANTHER" id="PTHR34265:SF1">
    <property type="entry name" value="TYPE III PANTOTHENATE KINASE"/>
    <property type="match status" value="1"/>
</dbReference>
<evidence type="ECO:0000256" key="14">
    <source>
        <dbReference type="ARBA" id="ARBA00038036"/>
    </source>
</evidence>
<evidence type="ECO:0000313" key="18">
    <source>
        <dbReference type="Proteomes" id="UP000823914"/>
    </source>
</evidence>
<feature type="binding site" evidence="16">
    <location>
        <position position="134"/>
    </location>
    <ligand>
        <name>ATP</name>
        <dbReference type="ChEBI" id="CHEBI:30616"/>
    </ligand>
</feature>
<evidence type="ECO:0000256" key="11">
    <source>
        <dbReference type="ARBA" id="ARBA00022840"/>
    </source>
</evidence>
<dbReference type="InterPro" id="IPR043129">
    <property type="entry name" value="ATPase_NBD"/>
</dbReference>
<feature type="active site" description="Proton acceptor" evidence="16">
    <location>
        <position position="111"/>
    </location>
</feature>
<protein>
    <recommendedName>
        <fullName evidence="15 16">Type III pantothenate kinase</fullName>
        <ecNumber evidence="6 16">2.7.1.33</ecNumber>
    </recommendedName>
    <alternativeName>
        <fullName evidence="16">PanK-III</fullName>
    </alternativeName>
    <alternativeName>
        <fullName evidence="16">Pantothenic acid kinase</fullName>
    </alternativeName>
</protein>
<comment type="function">
    <text evidence="16">Catalyzes the phosphorylation of pantothenate (Pan), the first step in CoA biosynthesis.</text>
</comment>
<evidence type="ECO:0000256" key="1">
    <source>
        <dbReference type="ARBA" id="ARBA00001206"/>
    </source>
</evidence>
<evidence type="ECO:0000256" key="4">
    <source>
        <dbReference type="ARBA" id="ARBA00005225"/>
    </source>
</evidence>
<evidence type="ECO:0000256" key="15">
    <source>
        <dbReference type="ARBA" id="ARBA00040883"/>
    </source>
</evidence>
<dbReference type="EC" id="2.7.1.33" evidence="6 16"/>
<dbReference type="NCBIfam" id="TIGR00671">
    <property type="entry name" value="baf"/>
    <property type="match status" value="1"/>
</dbReference>
<keyword evidence="9 16" id="KW-0547">Nucleotide-binding</keyword>
<reference evidence="17" key="2">
    <citation type="submission" date="2021-04" db="EMBL/GenBank/DDBJ databases">
        <authorList>
            <person name="Gilroy R."/>
        </authorList>
    </citation>
    <scope>NUCLEOTIDE SEQUENCE</scope>
    <source>
        <strain evidence="17">Gambia15-2214</strain>
    </source>
</reference>
<organism evidence="17 18">
    <name type="scientific">Candidatus Treponema excrementipullorum</name>
    <dbReference type="NCBI Taxonomy" id="2838768"/>
    <lineage>
        <taxon>Bacteria</taxon>
        <taxon>Pseudomonadati</taxon>
        <taxon>Spirochaetota</taxon>
        <taxon>Spirochaetia</taxon>
        <taxon>Spirochaetales</taxon>
        <taxon>Treponemataceae</taxon>
        <taxon>Treponema</taxon>
    </lineage>
</organism>
<evidence type="ECO:0000256" key="13">
    <source>
        <dbReference type="ARBA" id="ARBA00022993"/>
    </source>
</evidence>
<gene>
    <name evidence="16" type="primary">coaX</name>
    <name evidence="17" type="ORF">IAA16_01645</name>
</gene>
<comment type="caution">
    <text evidence="16">Lacks conserved residue(s) required for the propagation of feature annotation.</text>
</comment>
<evidence type="ECO:0000256" key="6">
    <source>
        <dbReference type="ARBA" id="ARBA00012102"/>
    </source>
</evidence>
<feature type="binding site" evidence="16">
    <location>
        <begin position="6"/>
        <end position="13"/>
    </location>
    <ligand>
        <name>ATP</name>
        <dbReference type="ChEBI" id="CHEBI:30616"/>
    </ligand>
</feature>
<dbReference type="GO" id="GO:0005524">
    <property type="term" value="F:ATP binding"/>
    <property type="evidence" value="ECO:0007669"/>
    <property type="project" value="UniProtKB-UniRule"/>
</dbReference>
<comment type="subunit">
    <text evidence="5 16">Homodimer.</text>
</comment>
<comment type="pathway">
    <text evidence="4 16">Cofactor biosynthesis; coenzyme A biosynthesis; CoA from (R)-pantothenate: step 1/5.</text>
</comment>
<sequence length="269" mass="28546">MFLTIDIGNTNIVVALFNEDTLVSSWRLHTDVSRTGDEYGILISSFFTDGGFSVADIESCIISSVVPNLIGPFVGLIVKKTGKKPFIISPGIFSQLPITIPESATHEIGSDLVCNAVEAYCRYKGACIVVDFGTALTFTAVSSDGSVLGIAITPGIGTARDSLFKNTAQLPSIPLKAPPSVLGKNTIHSIQAGIVLGYKCLVEGLVQQIKEDMGKETGIPPEDIKVVATGGLNSVLEPISTVFQEIDKTLTLRGLHRIGKILRDKGTAK</sequence>
<evidence type="ECO:0000256" key="10">
    <source>
        <dbReference type="ARBA" id="ARBA00022777"/>
    </source>
</evidence>
<keyword evidence="12 16" id="KW-0630">Potassium</keyword>
<evidence type="ECO:0000256" key="7">
    <source>
        <dbReference type="ARBA" id="ARBA00022490"/>
    </source>
</evidence>
<comment type="catalytic activity">
    <reaction evidence="1 16">
        <text>(R)-pantothenate + ATP = (R)-4'-phosphopantothenate + ADP + H(+)</text>
        <dbReference type="Rhea" id="RHEA:16373"/>
        <dbReference type="ChEBI" id="CHEBI:10986"/>
        <dbReference type="ChEBI" id="CHEBI:15378"/>
        <dbReference type="ChEBI" id="CHEBI:29032"/>
        <dbReference type="ChEBI" id="CHEBI:30616"/>
        <dbReference type="ChEBI" id="CHEBI:456216"/>
        <dbReference type="EC" id="2.7.1.33"/>
    </reaction>
</comment>
<dbReference type="CDD" id="cd24015">
    <property type="entry name" value="ASKHA_NBD_PanK-III"/>
    <property type="match status" value="1"/>
</dbReference>
<dbReference type="AlphaFoldDB" id="A0A9E2L064"/>
<feature type="binding site" evidence="16">
    <location>
        <position position="131"/>
    </location>
    <ligand>
        <name>K(+)</name>
        <dbReference type="ChEBI" id="CHEBI:29103"/>
    </ligand>
</feature>
<evidence type="ECO:0000256" key="12">
    <source>
        <dbReference type="ARBA" id="ARBA00022958"/>
    </source>
</evidence>
<keyword evidence="13 16" id="KW-0173">Coenzyme A biosynthesis</keyword>
<dbReference type="GO" id="GO:0015937">
    <property type="term" value="P:coenzyme A biosynthetic process"/>
    <property type="evidence" value="ECO:0007669"/>
    <property type="project" value="UniProtKB-UniRule"/>
</dbReference>
<comment type="subcellular location">
    <subcellularLocation>
        <location evidence="3 16">Cytoplasm</location>
    </subcellularLocation>
</comment>
<dbReference type="Gene3D" id="3.30.420.40">
    <property type="match status" value="2"/>
</dbReference>
<dbReference type="HAMAP" id="MF_01274">
    <property type="entry name" value="Pantothen_kinase_3"/>
    <property type="match status" value="1"/>
</dbReference>
<dbReference type="EMBL" id="JAHLFV010000037">
    <property type="protein sequence ID" value="MBU3849250.1"/>
    <property type="molecule type" value="Genomic_DNA"/>
</dbReference>
<comment type="cofactor">
    <cofactor evidence="2">
        <name>K(+)</name>
        <dbReference type="ChEBI" id="CHEBI:29103"/>
    </cofactor>
</comment>
<keyword evidence="11 16" id="KW-0067">ATP-binding</keyword>
<proteinExistence type="inferred from homology"/>
<dbReference type="GO" id="GO:0004594">
    <property type="term" value="F:pantothenate kinase activity"/>
    <property type="evidence" value="ECO:0007669"/>
    <property type="project" value="UniProtKB-UniRule"/>
</dbReference>
<evidence type="ECO:0000256" key="3">
    <source>
        <dbReference type="ARBA" id="ARBA00004496"/>
    </source>
</evidence>
<dbReference type="Proteomes" id="UP000823914">
    <property type="component" value="Unassembled WGS sequence"/>
</dbReference>
<evidence type="ECO:0000313" key="17">
    <source>
        <dbReference type="EMBL" id="MBU3849250.1"/>
    </source>
</evidence>
<dbReference type="PANTHER" id="PTHR34265">
    <property type="entry name" value="TYPE III PANTOTHENATE KINASE"/>
    <property type="match status" value="1"/>
</dbReference>
<dbReference type="GO" id="GO:0046872">
    <property type="term" value="F:metal ion binding"/>
    <property type="evidence" value="ECO:0007669"/>
    <property type="project" value="UniProtKB-KW"/>
</dbReference>
<name>A0A9E2L064_9SPIR</name>
<comment type="similarity">
    <text evidence="14 16">Belongs to the type III pantothenate kinase family.</text>
</comment>
<dbReference type="InterPro" id="IPR004619">
    <property type="entry name" value="Type_III_PanK"/>
</dbReference>
<reference evidence="17" key="1">
    <citation type="journal article" date="2021" name="PeerJ">
        <title>Extensive microbial diversity within the chicken gut microbiome revealed by metagenomics and culture.</title>
        <authorList>
            <person name="Gilroy R."/>
            <person name="Ravi A."/>
            <person name="Getino M."/>
            <person name="Pursley I."/>
            <person name="Horton D.L."/>
            <person name="Alikhan N.F."/>
            <person name="Baker D."/>
            <person name="Gharbi K."/>
            <person name="Hall N."/>
            <person name="Watson M."/>
            <person name="Adriaenssens E.M."/>
            <person name="Foster-Nyarko E."/>
            <person name="Jarju S."/>
            <person name="Secka A."/>
            <person name="Antonio M."/>
            <person name="Oren A."/>
            <person name="Chaudhuri R.R."/>
            <person name="La Ragione R."/>
            <person name="Hildebrand F."/>
            <person name="Pallen M.J."/>
        </authorList>
    </citation>
    <scope>NUCLEOTIDE SEQUENCE</scope>
    <source>
        <strain evidence="17">Gambia15-2214</strain>
    </source>
</reference>
<evidence type="ECO:0000256" key="16">
    <source>
        <dbReference type="HAMAP-Rule" id="MF_01274"/>
    </source>
</evidence>
<evidence type="ECO:0000256" key="8">
    <source>
        <dbReference type="ARBA" id="ARBA00022679"/>
    </source>
</evidence>
<dbReference type="SUPFAM" id="SSF53067">
    <property type="entry name" value="Actin-like ATPase domain"/>
    <property type="match status" value="2"/>
</dbReference>
<dbReference type="GO" id="GO:0005737">
    <property type="term" value="C:cytoplasm"/>
    <property type="evidence" value="ECO:0007669"/>
    <property type="project" value="UniProtKB-SubCell"/>
</dbReference>
<dbReference type="Pfam" id="PF03309">
    <property type="entry name" value="Pan_kinase"/>
    <property type="match status" value="1"/>
</dbReference>
<feature type="binding site" evidence="16">
    <location>
        <begin position="109"/>
        <end position="112"/>
    </location>
    <ligand>
        <name>substrate</name>
    </ligand>
</feature>
<evidence type="ECO:0000256" key="9">
    <source>
        <dbReference type="ARBA" id="ARBA00022741"/>
    </source>
</evidence>
<evidence type="ECO:0000256" key="2">
    <source>
        <dbReference type="ARBA" id="ARBA00001958"/>
    </source>
</evidence>
<comment type="cofactor">
    <cofactor evidence="16">
        <name>NH4(+)</name>
        <dbReference type="ChEBI" id="CHEBI:28938"/>
    </cofactor>
    <cofactor evidence="16">
        <name>K(+)</name>
        <dbReference type="ChEBI" id="CHEBI:29103"/>
    </cofactor>
    <text evidence="16">A monovalent cation. Ammonium or potassium.</text>
</comment>
<keyword evidence="10 16" id="KW-0418">Kinase</keyword>
<feature type="binding site" evidence="16">
    <location>
        <position position="186"/>
    </location>
    <ligand>
        <name>substrate</name>
    </ligand>
</feature>
<dbReference type="NCBIfam" id="NF009855">
    <property type="entry name" value="PRK13321.1"/>
    <property type="match status" value="1"/>
</dbReference>
<evidence type="ECO:0000256" key="5">
    <source>
        <dbReference type="ARBA" id="ARBA00011738"/>
    </source>
</evidence>
<keyword evidence="7 16" id="KW-0963">Cytoplasm</keyword>
<keyword evidence="16" id="KW-0479">Metal-binding</keyword>